<name>A0A151UHD5_CAJCA</name>
<accession>A0A151UHD5</accession>
<protein>
    <submittedName>
        <fullName evidence="1">Uncharacterized protein</fullName>
    </submittedName>
</protein>
<evidence type="ECO:0000313" key="1">
    <source>
        <dbReference type="EMBL" id="KYP78715.1"/>
    </source>
</evidence>
<feature type="non-terminal residue" evidence="1">
    <location>
        <position position="1"/>
    </location>
</feature>
<evidence type="ECO:0000313" key="2">
    <source>
        <dbReference type="Proteomes" id="UP000075243"/>
    </source>
</evidence>
<keyword evidence="2" id="KW-1185">Reference proteome</keyword>
<dbReference type="Gramene" id="C.cajan_47944.t">
    <property type="protein sequence ID" value="C.cajan_47944.t.cds1"/>
    <property type="gene ID" value="C.cajan_47944"/>
</dbReference>
<dbReference type="Proteomes" id="UP000075243">
    <property type="component" value="Unassembled WGS sequence"/>
</dbReference>
<reference evidence="1" key="1">
    <citation type="journal article" date="2012" name="Nat. Biotechnol.">
        <title>Draft genome sequence of pigeonpea (Cajanus cajan), an orphan legume crop of resource-poor farmers.</title>
        <authorList>
            <person name="Varshney R.K."/>
            <person name="Chen W."/>
            <person name="Li Y."/>
            <person name="Bharti A.K."/>
            <person name="Saxena R.K."/>
            <person name="Schlueter J.A."/>
            <person name="Donoghue M.T."/>
            <person name="Azam S."/>
            <person name="Fan G."/>
            <person name="Whaley A.M."/>
            <person name="Farmer A.D."/>
            <person name="Sheridan J."/>
            <person name="Iwata A."/>
            <person name="Tuteja R."/>
            <person name="Penmetsa R.V."/>
            <person name="Wu W."/>
            <person name="Upadhyaya H.D."/>
            <person name="Yang S.P."/>
            <person name="Shah T."/>
            <person name="Saxena K.B."/>
            <person name="Michael T."/>
            <person name="McCombie W.R."/>
            <person name="Yang B."/>
            <person name="Zhang G."/>
            <person name="Yang H."/>
            <person name="Wang J."/>
            <person name="Spillane C."/>
            <person name="Cook D.R."/>
            <person name="May G.D."/>
            <person name="Xu X."/>
            <person name="Jackson S.A."/>
        </authorList>
    </citation>
    <scope>NUCLEOTIDE SEQUENCE [LARGE SCALE GENOMIC DNA]</scope>
</reference>
<dbReference type="EMBL" id="AGCT01057913">
    <property type="protein sequence ID" value="KYP78715.1"/>
    <property type="molecule type" value="Genomic_DNA"/>
</dbReference>
<proteinExistence type="predicted"/>
<comment type="caution">
    <text evidence="1">The sequence shown here is derived from an EMBL/GenBank/DDBJ whole genome shotgun (WGS) entry which is preliminary data.</text>
</comment>
<sequence length="65" mass="7358">TKSAGSATAIYWPSELYLIERIAARLLFSTATDLDKFRRSQIRQVLSWFPVEKVTPSGCHDDANE</sequence>
<dbReference type="AlphaFoldDB" id="A0A151UHD5"/>
<organism evidence="1 2">
    <name type="scientific">Cajanus cajan</name>
    <name type="common">Pigeon pea</name>
    <name type="synonym">Cajanus indicus</name>
    <dbReference type="NCBI Taxonomy" id="3821"/>
    <lineage>
        <taxon>Eukaryota</taxon>
        <taxon>Viridiplantae</taxon>
        <taxon>Streptophyta</taxon>
        <taxon>Embryophyta</taxon>
        <taxon>Tracheophyta</taxon>
        <taxon>Spermatophyta</taxon>
        <taxon>Magnoliopsida</taxon>
        <taxon>eudicotyledons</taxon>
        <taxon>Gunneridae</taxon>
        <taxon>Pentapetalae</taxon>
        <taxon>rosids</taxon>
        <taxon>fabids</taxon>
        <taxon>Fabales</taxon>
        <taxon>Fabaceae</taxon>
        <taxon>Papilionoideae</taxon>
        <taxon>50 kb inversion clade</taxon>
        <taxon>NPAAA clade</taxon>
        <taxon>indigoferoid/millettioid clade</taxon>
        <taxon>Phaseoleae</taxon>
        <taxon>Cajanus</taxon>
    </lineage>
</organism>
<gene>
    <name evidence="1" type="ORF">KK1_049865</name>
</gene>